<dbReference type="KEGG" id="pbor:BSF38_01227"/>
<dbReference type="AlphaFoldDB" id="A0A1U7CLL5"/>
<dbReference type="GO" id="GO:0006631">
    <property type="term" value="P:fatty acid metabolic process"/>
    <property type="evidence" value="ECO:0007669"/>
    <property type="project" value="InterPro"/>
</dbReference>
<keyword evidence="1" id="KW-0456">Lyase</keyword>
<dbReference type="Gene3D" id="3.50.50.60">
    <property type="entry name" value="FAD/NAD(P)-binding domain"/>
    <property type="match status" value="2"/>
</dbReference>
<reference evidence="2" key="1">
    <citation type="submission" date="2016-12" db="EMBL/GenBank/DDBJ databases">
        <title>Comparative genomics of four Isosphaeraceae planctomycetes: a common pool of plasmids and glycoside hydrolase genes.</title>
        <authorList>
            <person name="Ivanova A."/>
        </authorList>
    </citation>
    <scope>NUCLEOTIDE SEQUENCE [LARGE SCALE GENOMIC DNA]</scope>
    <source>
        <strain evidence="2">PX4</strain>
    </source>
</reference>
<dbReference type="EMBL" id="CP019082">
    <property type="protein sequence ID" value="APW59773.1"/>
    <property type="molecule type" value="Genomic_DNA"/>
</dbReference>
<dbReference type="SUPFAM" id="SSF51905">
    <property type="entry name" value="FAD/NAD(P)-binding domain"/>
    <property type="match status" value="1"/>
</dbReference>
<dbReference type="GO" id="GO:0050151">
    <property type="term" value="F:oleate hydratase activity"/>
    <property type="evidence" value="ECO:0007669"/>
    <property type="project" value="UniProtKB-EC"/>
</dbReference>
<dbReference type="PANTHER" id="PTHR37417:SF2">
    <property type="entry name" value="67 KDA MYOSIN-CROSS-REACTIVE ANTIGEN FAMILY PROTEIN (AFU_ORTHOLOGUE AFUA_5G09970)"/>
    <property type="match status" value="1"/>
</dbReference>
<organism evidence="1 2">
    <name type="scientific">Paludisphaera borealis</name>
    <dbReference type="NCBI Taxonomy" id="1387353"/>
    <lineage>
        <taxon>Bacteria</taxon>
        <taxon>Pseudomonadati</taxon>
        <taxon>Planctomycetota</taxon>
        <taxon>Planctomycetia</taxon>
        <taxon>Isosphaerales</taxon>
        <taxon>Isosphaeraceae</taxon>
        <taxon>Paludisphaera</taxon>
    </lineage>
</organism>
<dbReference type="Pfam" id="PF06100">
    <property type="entry name" value="MCRA"/>
    <property type="match status" value="1"/>
</dbReference>
<dbReference type="InterPro" id="IPR010354">
    <property type="entry name" value="Oleate_hydratase"/>
</dbReference>
<evidence type="ECO:0000313" key="2">
    <source>
        <dbReference type="Proteomes" id="UP000186309"/>
    </source>
</evidence>
<accession>A0A1U7CLL5</accession>
<evidence type="ECO:0000313" key="1">
    <source>
        <dbReference type="EMBL" id="APW59773.1"/>
    </source>
</evidence>
<dbReference type="NCBIfam" id="NF010584">
    <property type="entry name" value="PRK13977.1"/>
    <property type="match status" value="1"/>
</dbReference>
<name>A0A1U7CLL5_9BACT</name>
<proteinExistence type="predicted"/>
<dbReference type="InterPro" id="IPR036188">
    <property type="entry name" value="FAD/NAD-bd_sf"/>
</dbReference>
<dbReference type="Gene3D" id="3.30.9.80">
    <property type="match status" value="1"/>
</dbReference>
<gene>
    <name evidence="1" type="primary">ohyA</name>
    <name evidence="1" type="ORF">BSF38_01227</name>
</gene>
<keyword evidence="2" id="KW-1185">Reference proteome</keyword>
<dbReference type="PANTHER" id="PTHR37417">
    <property type="entry name" value="67 KDA MYOSIN-CROSS-REACTIVE ANTIGEN FAMILY PROTEIN (AFU_ORTHOLOGUE AFUA_5G09970)"/>
    <property type="match status" value="1"/>
</dbReference>
<dbReference type="RefSeq" id="WP_076343954.1">
    <property type="nucleotide sequence ID" value="NZ_CP019082.1"/>
</dbReference>
<dbReference type="GO" id="GO:0071949">
    <property type="term" value="F:FAD binding"/>
    <property type="evidence" value="ECO:0007669"/>
    <property type="project" value="InterPro"/>
</dbReference>
<dbReference type="OrthoDB" id="4540221at2"/>
<sequence length="524" mass="58177">MTREGTNAYLVGGGIASLSAAAYLIRDGELPGANIHIFEALDVVGGSMDGAGSPEKGYVIRGGRMFNFSYVCTYDLLSFIPSLTDPSKTVIDEFREFNARVKTHADCRLVAGGRKLDVSSMGFGMKDQLDLIEVTLRSEESLGVKRINECFAPAFFETNFWLMWASMFGFEPWHSAVEFKRYLHRFVHEFPRINTLAGVDRSPYNQFDSVILPIATWLKSQGVQFLTGAEVTDVELRPGSDHSTVTRIRYVRKGVENEIAVNETDLVFVTNGSMTAASTLGSQTTAPALDDRKTGDWTLWEKLARSRRDFGRPSVFDDHVDESKWESFTVTCRDPEMFRLIEEFTGNAPGTGALVTITDSSWLMSIVVAYQPHFLNQPSDVQVFWGYGLFVDRPGDFVKKPMADCTGAEILVELCSHLGFVDSIPKILATCQCIPCMMPYVTSQFLVRGPGDRPDVVPKGSTNLAFIGQFCELPDDTVFTVEYSVRAAQTAVFSLLKLDKQPPPVNRGDHDPKVLAEALKTMFS</sequence>
<protein>
    <submittedName>
        <fullName evidence="1">Oleate hydratase</fullName>
        <ecNumber evidence="1">4.2.1.53</ecNumber>
    </submittedName>
</protein>
<dbReference type="EC" id="4.2.1.53" evidence="1"/>
<dbReference type="Proteomes" id="UP000186309">
    <property type="component" value="Chromosome"/>
</dbReference>
<dbReference type="STRING" id="1387353.BSF38_01227"/>